<dbReference type="Proteomes" id="UP000016931">
    <property type="component" value="Unassembled WGS sequence"/>
</dbReference>
<feature type="region of interest" description="Disordered" evidence="1">
    <location>
        <begin position="1"/>
        <end position="20"/>
    </location>
</feature>
<organism evidence="2 3">
    <name type="scientific">Sphaerulina musiva (strain SO2202)</name>
    <name type="common">Poplar stem canker fungus</name>
    <name type="synonym">Septoria musiva</name>
    <dbReference type="NCBI Taxonomy" id="692275"/>
    <lineage>
        <taxon>Eukaryota</taxon>
        <taxon>Fungi</taxon>
        <taxon>Dikarya</taxon>
        <taxon>Ascomycota</taxon>
        <taxon>Pezizomycotina</taxon>
        <taxon>Dothideomycetes</taxon>
        <taxon>Dothideomycetidae</taxon>
        <taxon>Mycosphaerellales</taxon>
        <taxon>Mycosphaerellaceae</taxon>
        <taxon>Sphaerulina</taxon>
    </lineage>
</organism>
<dbReference type="HOGENOM" id="CLU_1595593_0_0_1"/>
<keyword evidence="3" id="KW-1185">Reference proteome</keyword>
<sequence>MSSSSTTPLTQSASTPTSVTDHVAPKSFPLLDLPDELILQVLKHAVVTSSEDIVIPVLKGRRPDPPEPELHLAQPAITRVSRAFRCEGLKLFYGQNTFLSYSHISGLNNVYDWMSWGGVHPKTFVRECRGPQGIAGYQMSFGKPAKTTDKDEGGAKWLELNPEGVHL</sequence>
<dbReference type="GeneID" id="27897926"/>
<protein>
    <recommendedName>
        <fullName evidence="4">F-box domain-containing protein</fullName>
    </recommendedName>
</protein>
<reference evidence="2 3" key="1">
    <citation type="journal article" date="2012" name="PLoS Pathog.">
        <title>Diverse lifestyles and strategies of plant pathogenesis encoded in the genomes of eighteen Dothideomycetes fungi.</title>
        <authorList>
            <person name="Ohm R.A."/>
            <person name="Feau N."/>
            <person name="Henrissat B."/>
            <person name="Schoch C.L."/>
            <person name="Horwitz B.A."/>
            <person name="Barry K.W."/>
            <person name="Condon B.J."/>
            <person name="Copeland A.C."/>
            <person name="Dhillon B."/>
            <person name="Glaser F."/>
            <person name="Hesse C.N."/>
            <person name="Kosti I."/>
            <person name="LaButti K."/>
            <person name="Lindquist E.A."/>
            <person name="Lucas S."/>
            <person name="Salamov A.A."/>
            <person name="Bradshaw R.E."/>
            <person name="Ciuffetti L."/>
            <person name="Hamelin R.C."/>
            <person name="Kema G.H.J."/>
            <person name="Lawrence C."/>
            <person name="Scott J.A."/>
            <person name="Spatafora J.W."/>
            <person name="Turgeon B.G."/>
            <person name="de Wit P.J.G.M."/>
            <person name="Zhong S."/>
            <person name="Goodwin S.B."/>
            <person name="Grigoriev I.V."/>
        </authorList>
    </citation>
    <scope>NUCLEOTIDE SEQUENCE [LARGE SCALE GENOMIC DNA]</scope>
    <source>
        <strain evidence="2 3">SO2202</strain>
    </source>
</reference>
<evidence type="ECO:0000256" key="1">
    <source>
        <dbReference type="SAM" id="MobiDB-lite"/>
    </source>
</evidence>
<evidence type="ECO:0008006" key="4">
    <source>
        <dbReference type="Google" id="ProtNLM"/>
    </source>
</evidence>
<name>M3D1Z5_SPHMS</name>
<dbReference type="EMBL" id="KB456266">
    <property type="protein sequence ID" value="EMF11518.1"/>
    <property type="molecule type" value="Genomic_DNA"/>
</dbReference>
<proteinExistence type="predicted"/>
<dbReference type="RefSeq" id="XP_016759639.1">
    <property type="nucleotide sequence ID" value="XM_016900789.1"/>
</dbReference>
<accession>M3D1Z5</accession>
<gene>
    <name evidence="2" type="ORF">SEPMUDRAFT_109581</name>
</gene>
<dbReference type="AlphaFoldDB" id="M3D1Z5"/>
<dbReference type="eggNOG" id="ENOG502RP5P">
    <property type="taxonomic scope" value="Eukaryota"/>
</dbReference>
<evidence type="ECO:0000313" key="3">
    <source>
        <dbReference type="Proteomes" id="UP000016931"/>
    </source>
</evidence>
<dbReference type="OrthoDB" id="5272396at2759"/>
<evidence type="ECO:0000313" key="2">
    <source>
        <dbReference type="EMBL" id="EMF11518.1"/>
    </source>
</evidence>